<protein>
    <submittedName>
        <fullName evidence="2">Uncharacterized protein</fullName>
    </submittedName>
</protein>
<dbReference type="STRING" id="1437425.CSEC_0555"/>
<dbReference type="RefSeq" id="WP_041016890.1">
    <property type="nucleotide sequence ID" value="NZ_CCEJ010000003.1"/>
</dbReference>
<dbReference type="AlphaFoldDB" id="A0A090DX29"/>
<feature type="compositionally biased region" description="Basic and acidic residues" evidence="1">
    <location>
        <begin position="11"/>
        <end position="21"/>
    </location>
</feature>
<gene>
    <name evidence="2" type="ORF">CSEC_0555</name>
</gene>
<evidence type="ECO:0000256" key="1">
    <source>
        <dbReference type="SAM" id="MobiDB-lite"/>
    </source>
</evidence>
<reference evidence="2" key="1">
    <citation type="submission" date="2013-12" db="EMBL/GenBank/DDBJ databases">
        <authorList>
            <person name="Linke B."/>
        </authorList>
    </citation>
    <scope>NUCLEOTIDE SEQUENCE [LARGE SCALE GENOMIC DNA]</scope>
    <source>
        <strain evidence="2">CRIB-18</strain>
    </source>
</reference>
<feature type="region of interest" description="Disordered" evidence="1">
    <location>
        <begin position="1"/>
        <end position="21"/>
    </location>
</feature>
<dbReference type="EMBL" id="CCEJ010000003">
    <property type="protein sequence ID" value="CDR33389.1"/>
    <property type="molecule type" value="Genomic_DNA"/>
</dbReference>
<reference evidence="2" key="2">
    <citation type="submission" date="2014-09" db="EMBL/GenBank/DDBJ databases">
        <title>Criblamydia sequanensis harbors a mega-plasmid encoding arsenite resistance.</title>
        <authorList>
            <person name="Bertelli C."/>
            <person name="Goesmann A."/>
            <person name="Greub G."/>
        </authorList>
    </citation>
    <scope>NUCLEOTIDE SEQUENCE [LARGE SCALE GENOMIC DNA]</scope>
    <source>
        <strain evidence="2">CRIB-18</strain>
    </source>
</reference>
<name>A0A090DX29_9BACT</name>
<dbReference type="eggNOG" id="ENOG50338EP">
    <property type="taxonomic scope" value="Bacteria"/>
</dbReference>
<dbReference type="Proteomes" id="UP000031552">
    <property type="component" value="Unassembled WGS sequence"/>
</dbReference>
<evidence type="ECO:0000313" key="2">
    <source>
        <dbReference type="EMBL" id="CDR33389.1"/>
    </source>
</evidence>
<comment type="caution">
    <text evidence="2">The sequence shown here is derived from an EMBL/GenBank/DDBJ whole genome shotgun (WGS) entry which is preliminary data.</text>
</comment>
<proteinExistence type="predicted"/>
<sequence length="175" mass="19698">MVDSTGVSPTDKIKELDEDRPINPDDYTVEQLFLMVKVDRFKYLDDKIGDNLNKLSDRQTKAAKLQDLIAAINAKTVNGKVTVEKGSDLEKMLNEAKAEGIAISKTDGEFDSAERERVIENVRMKVSEYTTKTEMDFQTVNRATNERHQTIQMAHSSLKTLSDLKKTMARNAGGR</sequence>
<keyword evidence="3" id="KW-1185">Reference proteome</keyword>
<accession>A0A090DX29</accession>
<organism evidence="2 3">
    <name type="scientific">Candidatus Criblamydia sequanensis CRIB-18</name>
    <dbReference type="NCBI Taxonomy" id="1437425"/>
    <lineage>
        <taxon>Bacteria</taxon>
        <taxon>Pseudomonadati</taxon>
        <taxon>Chlamydiota</taxon>
        <taxon>Chlamydiia</taxon>
        <taxon>Parachlamydiales</taxon>
        <taxon>Candidatus Criblamydiaceae</taxon>
        <taxon>Candidatus Criblamydia</taxon>
    </lineage>
</organism>
<evidence type="ECO:0000313" key="3">
    <source>
        <dbReference type="Proteomes" id="UP000031552"/>
    </source>
</evidence>